<name>C7LY77_ACIFD</name>
<comment type="similarity">
    <text evidence="1 2">Belongs to the dTDP-4-dehydrorhamnose reductase family.</text>
</comment>
<dbReference type="STRING" id="525909.Afer_0735"/>
<keyword evidence="2 4" id="KW-0560">Oxidoreductase</keyword>
<dbReference type="InterPro" id="IPR029903">
    <property type="entry name" value="RmlD-like-bd"/>
</dbReference>
<dbReference type="eggNOG" id="COG1091">
    <property type="taxonomic scope" value="Bacteria"/>
</dbReference>
<comment type="pathway">
    <text evidence="2">Carbohydrate biosynthesis; dTDP-L-rhamnose biosynthesis.</text>
</comment>
<dbReference type="GO" id="GO:0019305">
    <property type="term" value="P:dTDP-rhamnose biosynthetic process"/>
    <property type="evidence" value="ECO:0007669"/>
    <property type="project" value="UniProtKB-UniPathway"/>
</dbReference>
<proteinExistence type="inferred from homology"/>
<sequence>MSDRIVVLGAGGQLGRRLVRAFERTSAAEVVGLDRRALDVTERVAVHGAVDALRPRWIVNAAAMTAVDACEREVERAVRLNALAVRWLVEAAERAGARVCQVSTDYVFDGTATRPYTEADQPNPMSVYGLTKLQGERELRPGIDSCVRTSWLMSADDRCMLGTIDRLRRGPGPLRFVEDQVGSPSFADDVALGIVELVRREVTGVIHVTNDGQASWYDVAREALRAFGDDPHRVEPIPTTQLAGSFVAPRPAFSVLAGVVRAAVGLEPLRPWQEALGAAVSERARG</sequence>
<dbReference type="NCBIfam" id="TIGR01214">
    <property type="entry name" value="rmlD"/>
    <property type="match status" value="1"/>
</dbReference>
<evidence type="ECO:0000256" key="1">
    <source>
        <dbReference type="ARBA" id="ARBA00010944"/>
    </source>
</evidence>
<dbReference type="CDD" id="cd05254">
    <property type="entry name" value="dTDP_HR_like_SDR_e"/>
    <property type="match status" value="1"/>
</dbReference>
<dbReference type="EMBL" id="CP001631">
    <property type="protein sequence ID" value="ACU53685.1"/>
    <property type="molecule type" value="Genomic_DNA"/>
</dbReference>
<dbReference type="HOGENOM" id="CLU_045518_1_0_11"/>
<keyword evidence="5" id="KW-1185">Reference proteome</keyword>
<dbReference type="Gene3D" id="3.90.25.10">
    <property type="entry name" value="UDP-galactose 4-epimerase, domain 1"/>
    <property type="match status" value="1"/>
</dbReference>
<dbReference type="InterPro" id="IPR005913">
    <property type="entry name" value="dTDP_dehydrorham_reduct"/>
</dbReference>
<dbReference type="Gene3D" id="3.40.50.720">
    <property type="entry name" value="NAD(P)-binding Rossmann-like Domain"/>
    <property type="match status" value="1"/>
</dbReference>
<protein>
    <recommendedName>
        <fullName evidence="2">dTDP-4-dehydrorhamnose reductase</fullName>
        <ecNumber evidence="2">1.1.1.133</ecNumber>
    </recommendedName>
</protein>
<evidence type="ECO:0000259" key="3">
    <source>
        <dbReference type="Pfam" id="PF04321"/>
    </source>
</evidence>
<dbReference type="Proteomes" id="UP000000771">
    <property type="component" value="Chromosome"/>
</dbReference>
<organism evidence="4 5">
    <name type="scientific">Acidimicrobium ferrooxidans (strain DSM 10331 / JCM 15462 / NBRC 103882 / ICP)</name>
    <dbReference type="NCBI Taxonomy" id="525909"/>
    <lineage>
        <taxon>Bacteria</taxon>
        <taxon>Bacillati</taxon>
        <taxon>Actinomycetota</taxon>
        <taxon>Acidimicrobiia</taxon>
        <taxon>Acidimicrobiales</taxon>
        <taxon>Acidimicrobiaceae</taxon>
        <taxon>Acidimicrobium</taxon>
    </lineage>
</organism>
<dbReference type="InterPro" id="IPR036291">
    <property type="entry name" value="NAD(P)-bd_dom_sf"/>
</dbReference>
<comment type="function">
    <text evidence="2">Catalyzes the reduction of dTDP-6-deoxy-L-lyxo-4-hexulose to yield dTDP-L-rhamnose.</text>
</comment>
<evidence type="ECO:0000313" key="4">
    <source>
        <dbReference type="EMBL" id="ACU53685.1"/>
    </source>
</evidence>
<dbReference type="Pfam" id="PF04321">
    <property type="entry name" value="RmlD_sub_bind"/>
    <property type="match status" value="1"/>
</dbReference>
<dbReference type="KEGG" id="afo:Afer_0735"/>
<evidence type="ECO:0000256" key="2">
    <source>
        <dbReference type="RuleBase" id="RU364082"/>
    </source>
</evidence>
<keyword evidence="2" id="KW-0521">NADP</keyword>
<dbReference type="RefSeq" id="WP_015798174.1">
    <property type="nucleotide sequence ID" value="NC_013124.1"/>
</dbReference>
<accession>C7LY77</accession>
<gene>
    <name evidence="4" type="ordered locus">Afer_0735</name>
</gene>
<dbReference type="PANTHER" id="PTHR10491">
    <property type="entry name" value="DTDP-4-DEHYDRORHAMNOSE REDUCTASE"/>
    <property type="match status" value="1"/>
</dbReference>
<evidence type="ECO:0000313" key="5">
    <source>
        <dbReference type="Proteomes" id="UP000000771"/>
    </source>
</evidence>
<dbReference type="SUPFAM" id="SSF51735">
    <property type="entry name" value="NAD(P)-binding Rossmann-fold domains"/>
    <property type="match status" value="1"/>
</dbReference>
<feature type="domain" description="RmlD-like substrate binding" evidence="3">
    <location>
        <begin position="4"/>
        <end position="282"/>
    </location>
</feature>
<dbReference type="AlphaFoldDB" id="C7LY77"/>
<dbReference type="PANTHER" id="PTHR10491:SF4">
    <property type="entry name" value="METHIONINE ADENOSYLTRANSFERASE 2 SUBUNIT BETA"/>
    <property type="match status" value="1"/>
</dbReference>
<dbReference type="GO" id="GO:0008831">
    <property type="term" value="F:dTDP-4-dehydrorhamnose reductase activity"/>
    <property type="evidence" value="ECO:0007669"/>
    <property type="project" value="UniProtKB-EC"/>
</dbReference>
<reference evidence="4 5" key="1">
    <citation type="journal article" date="2009" name="Stand. Genomic Sci.">
        <title>Complete genome sequence of Acidimicrobium ferrooxidans type strain (ICP).</title>
        <authorList>
            <person name="Clum A."/>
            <person name="Nolan M."/>
            <person name="Lang E."/>
            <person name="Glavina Del Rio T."/>
            <person name="Tice H."/>
            <person name="Copeland A."/>
            <person name="Cheng J.F."/>
            <person name="Lucas S."/>
            <person name="Chen F."/>
            <person name="Bruce D."/>
            <person name="Goodwin L."/>
            <person name="Pitluck S."/>
            <person name="Ivanova N."/>
            <person name="Mavrommatis K."/>
            <person name="Mikhailova N."/>
            <person name="Pati A."/>
            <person name="Chen A."/>
            <person name="Palaniappan K."/>
            <person name="Goker M."/>
            <person name="Spring S."/>
            <person name="Land M."/>
            <person name="Hauser L."/>
            <person name="Chang Y.J."/>
            <person name="Jeffries C.C."/>
            <person name="Chain P."/>
            <person name="Bristow J."/>
            <person name="Eisen J.A."/>
            <person name="Markowitz V."/>
            <person name="Hugenholtz P."/>
            <person name="Kyrpides N.C."/>
            <person name="Klenk H.P."/>
            <person name="Lapidus A."/>
        </authorList>
    </citation>
    <scope>NUCLEOTIDE SEQUENCE [LARGE SCALE GENOMIC DNA]</scope>
    <source>
        <strain evidence="5">DSM 10331 / JCM 15462 / NBRC 103882 / ICP</strain>
    </source>
</reference>
<dbReference type="UniPathway" id="UPA00124"/>
<dbReference type="EC" id="1.1.1.133" evidence="2"/>